<protein>
    <submittedName>
        <fullName evidence="9">Uncharacterized protein</fullName>
    </submittedName>
</protein>
<evidence type="ECO:0000259" key="8">
    <source>
        <dbReference type="PROSITE" id="PS51805"/>
    </source>
</evidence>
<dbReference type="InterPro" id="IPR013083">
    <property type="entry name" value="Znf_RING/FYVE/PHD"/>
</dbReference>
<dbReference type="FunFam" id="3.30.40.10:FF:000042">
    <property type="entry name" value="protein AF-10 isoform X1"/>
    <property type="match status" value="1"/>
</dbReference>
<dbReference type="InterPro" id="IPR034732">
    <property type="entry name" value="EPHD"/>
</dbReference>
<dbReference type="PANTHER" id="PTHR13793:SF90">
    <property type="entry name" value="PROTEIN AF-17"/>
    <property type="match status" value="1"/>
</dbReference>
<evidence type="ECO:0000313" key="9">
    <source>
        <dbReference type="Ensembl" id="ENSCANP00000015084.1"/>
    </source>
</evidence>
<evidence type="ECO:0000259" key="7">
    <source>
        <dbReference type="PROSITE" id="PS50016"/>
    </source>
</evidence>
<dbReference type="InterPro" id="IPR001965">
    <property type="entry name" value="Znf_PHD"/>
</dbReference>
<dbReference type="GO" id="GO:0031491">
    <property type="term" value="F:nucleosome binding"/>
    <property type="evidence" value="ECO:0007669"/>
    <property type="project" value="TreeGrafter"/>
</dbReference>
<feature type="compositionally biased region" description="Low complexity" evidence="6">
    <location>
        <begin position="627"/>
        <end position="641"/>
    </location>
</feature>
<proteinExistence type="predicted"/>
<dbReference type="STRING" id="336983.ENSCANP00000015084"/>
<dbReference type="PROSITE" id="PS50016">
    <property type="entry name" value="ZF_PHD_2"/>
    <property type="match status" value="1"/>
</dbReference>
<feature type="region of interest" description="Disordered" evidence="6">
    <location>
        <begin position="869"/>
        <end position="902"/>
    </location>
</feature>
<feature type="compositionally biased region" description="Basic residues" evidence="6">
    <location>
        <begin position="278"/>
        <end position="293"/>
    </location>
</feature>
<dbReference type="OMA" id="EKHPAHH"/>
<reference evidence="9" key="2">
    <citation type="submission" date="2025-09" db="UniProtKB">
        <authorList>
            <consortium name="Ensembl"/>
        </authorList>
    </citation>
    <scope>IDENTIFICATION</scope>
</reference>
<keyword evidence="2 4" id="KW-0863">Zinc-finger</keyword>
<dbReference type="CDD" id="cd15709">
    <property type="entry name" value="ePHD_AF17"/>
    <property type="match status" value="1"/>
</dbReference>
<keyword evidence="10" id="KW-1185">Reference proteome</keyword>
<feature type="compositionally biased region" description="Gly residues" evidence="6">
    <location>
        <begin position="165"/>
        <end position="189"/>
    </location>
</feature>
<feature type="compositionally biased region" description="Low complexity" evidence="6">
    <location>
        <begin position="387"/>
        <end position="402"/>
    </location>
</feature>
<dbReference type="GO" id="GO:0042393">
    <property type="term" value="F:histone binding"/>
    <property type="evidence" value="ECO:0007669"/>
    <property type="project" value="TreeGrafter"/>
</dbReference>
<feature type="coiled-coil region" evidence="5">
    <location>
        <begin position="528"/>
        <end position="562"/>
    </location>
</feature>
<evidence type="ECO:0000256" key="5">
    <source>
        <dbReference type="SAM" id="Coils"/>
    </source>
</evidence>
<feature type="compositionally biased region" description="Pro residues" evidence="6">
    <location>
        <begin position="351"/>
        <end position="365"/>
    </location>
</feature>
<name>A0A2K5IEK8_COLAP</name>
<dbReference type="PROSITE" id="PS51805">
    <property type="entry name" value="EPHD"/>
    <property type="match status" value="1"/>
</dbReference>
<evidence type="ECO:0000256" key="3">
    <source>
        <dbReference type="ARBA" id="ARBA00022833"/>
    </source>
</evidence>
<feature type="compositionally biased region" description="Basic residues" evidence="6">
    <location>
        <begin position="208"/>
        <end position="232"/>
    </location>
</feature>
<dbReference type="GO" id="GO:0005634">
    <property type="term" value="C:nucleus"/>
    <property type="evidence" value="ECO:0007669"/>
    <property type="project" value="TreeGrafter"/>
</dbReference>
<feature type="domain" description="PHD-type" evidence="7">
    <location>
        <begin position="91"/>
        <end position="154"/>
    </location>
</feature>
<feature type="region of interest" description="Disordered" evidence="6">
    <location>
        <begin position="159"/>
        <end position="475"/>
    </location>
</feature>
<feature type="compositionally biased region" description="Polar residues" evidence="6">
    <location>
        <begin position="322"/>
        <end position="331"/>
    </location>
</feature>
<feature type="compositionally biased region" description="Low complexity" evidence="6">
    <location>
        <begin position="294"/>
        <end position="317"/>
    </location>
</feature>
<feature type="compositionally biased region" description="Polar residues" evidence="6">
    <location>
        <begin position="613"/>
        <end position="622"/>
    </location>
</feature>
<keyword evidence="3" id="KW-0862">Zinc</keyword>
<dbReference type="InterPro" id="IPR050701">
    <property type="entry name" value="Histone_Mod_Regulator"/>
</dbReference>
<feature type="compositionally biased region" description="Low complexity" evidence="6">
    <location>
        <begin position="596"/>
        <end position="605"/>
    </location>
</feature>
<reference evidence="9" key="1">
    <citation type="submission" date="2025-08" db="UniProtKB">
        <authorList>
            <consortium name="Ensembl"/>
        </authorList>
    </citation>
    <scope>IDENTIFICATION</scope>
</reference>
<evidence type="ECO:0000256" key="2">
    <source>
        <dbReference type="ARBA" id="ARBA00022771"/>
    </source>
</evidence>
<feature type="compositionally biased region" description="Low complexity" evidence="6">
    <location>
        <begin position="648"/>
        <end position="662"/>
    </location>
</feature>
<dbReference type="InterPro" id="IPR019787">
    <property type="entry name" value="Znf_PHD-finger"/>
</dbReference>
<feature type="compositionally biased region" description="Basic and acidic residues" evidence="6">
    <location>
        <begin position="259"/>
        <end position="277"/>
    </location>
</feature>
<feature type="compositionally biased region" description="Basic residues" evidence="6">
    <location>
        <begin position="442"/>
        <end position="461"/>
    </location>
</feature>
<organism evidence="9 10">
    <name type="scientific">Colobus angolensis palliatus</name>
    <name type="common">Peters' Angolan colobus</name>
    <dbReference type="NCBI Taxonomy" id="336983"/>
    <lineage>
        <taxon>Eukaryota</taxon>
        <taxon>Metazoa</taxon>
        <taxon>Chordata</taxon>
        <taxon>Craniata</taxon>
        <taxon>Vertebrata</taxon>
        <taxon>Euteleostomi</taxon>
        <taxon>Mammalia</taxon>
        <taxon>Eutheria</taxon>
        <taxon>Euarchontoglires</taxon>
        <taxon>Primates</taxon>
        <taxon>Haplorrhini</taxon>
        <taxon>Catarrhini</taxon>
        <taxon>Cercopithecidae</taxon>
        <taxon>Colobinae</taxon>
        <taxon>Colobus</taxon>
    </lineage>
</organism>
<evidence type="ECO:0000256" key="1">
    <source>
        <dbReference type="ARBA" id="ARBA00022723"/>
    </source>
</evidence>
<dbReference type="PANTHER" id="PTHR13793">
    <property type="entry name" value="PHD FINGER PROTEINS"/>
    <property type="match status" value="1"/>
</dbReference>
<feature type="compositionally biased region" description="Pro residues" evidence="6">
    <location>
        <begin position="235"/>
        <end position="245"/>
    </location>
</feature>
<dbReference type="SMART" id="SM00249">
    <property type="entry name" value="PHD"/>
    <property type="match status" value="1"/>
</dbReference>
<evidence type="ECO:0000313" key="10">
    <source>
        <dbReference type="Proteomes" id="UP000233080"/>
    </source>
</evidence>
<dbReference type="Proteomes" id="UP000233080">
    <property type="component" value="Unassembled WGS sequence"/>
</dbReference>
<dbReference type="AlphaFoldDB" id="A0A2K5IEK8"/>
<keyword evidence="1" id="KW-0479">Metal-binding</keyword>
<dbReference type="Pfam" id="PF13832">
    <property type="entry name" value="zf-HC5HC2H_2"/>
    <property type="match status" value="1"/>
</dbReference>
<sequence>MAATVLPPPPACYGIVQVPTGPWFCRKCESQERAARVRCELCPHKDGALKRTDNGGWAHVVCALYIPEVQFANVLTMEPIVLQYVPHDRFNKTCYICEEQGRESKAASGACMTCNRHGCRQAFHVTCAQMAGLLCEEEVLEVDNVKYCGYCKYHFSKMKTSRHSSGGGGGGTGGGGGSGSSIGGGGSGFISGRRSRSASPSTQQEKHPTHHERGQKKSRKDKERLKQKHKKRPESPPSILTPPVVPTADKVSSSASSSSHHEASTQETSESSRDSKGKKSSSHSLSHKGKKLSSGKGVSSFTSASSSSSSSSSSSGGPFQPAVSSLQSSPDFSAFPKLEQPEEDKYSKPTAPAPSAPPSPSAPEPPKADLFEQKVVFSGFGPIMRFSTTTSSSGRARAPSPGDYKSPHVTGSGASAGTHKRMPALSATPVPADETPETGLKEKKHKASKRSRHGPGRPKGSRNKEGTGGAAAPSLPSAQLAGFTATAASPFSGGSLVSSGLGGLTSRTFGPSGSLPSLSLESPLLGAVVEMLKALHALQKENQRLQEQILSLTAKKERLQILNVQLSVPFPALPAALPAANGPVPGPYGLPPQAGSSDSLSTSKSPPGKSSLGLDNSLSTSSEDPHSGCPSRSSSSLSFHSTPPPLPLLQQSPATLPLALPGAPAPLPPQPQNGLGRAPGAAGLGAMPMAEGLLGGLAGSGGLPLNGLLGGLNGAAAPNPASLSQAGGAPTLQLPGCLNSLTEQQRHLLQQQEQQLQQLQQLLASPQLTPEHQTVVYQMIQQIQQKRELQRLQMAGGSQLPMASLLAGSSTPLLSAGTPGLLPTASAPPLLPAGALVAPSLGNNTSLMAAAAAAAAVAAAGGPPVLTAQTNPFLSLSGADGSGGGPKGGTADKGASVNQEKG</sequence>
<feature type="region of interest" description="Disordered" evidence="6">
    <location>
        <begin position="584"/>
        <end position="680"/>
    </location>
</feature>
<evidence type="ECO:0000256" key="6">
    <source>
        <dbReference type="SAM" id="MobiDB-lite"/>
    </source>
</evidence>
<evidence type="ECO:0000256" key="4">
    <source>
        <dbReference type="PROSITE-ProRule" id="PRU00146"/>
    </source>
</evidence>
<keyword evidence="5" id="KW-0175">Coiled coil</keyword>
<dbReference type="GO" id="GO:0008270">
    <property type="term" value="F:zinc ion binding"/>
    <property type="evidence" value="ECO:0007669"/>
    <property type="project" value="UniProtKB-KW"/>
</dbReference>
<feature type="domain" description="PHD-type" evidence="8">
    <location>
        <begin position="36"/>
        <end position="155"/>
    </location>
</feature>
<dbReference type="Gene3D" id="3.30.40.10">
    <property type="entry name" value="Zinc/RING finger domain, C3HC4 (zinc finger)"/>
    <property type="match status" value="1"/>
</dbReference>
<dbReference type="Ensembl" id="ENSCANT00000038017.1">
    <property type="protein sequence ID" value="ENSCANP00000015084.1"/>
    <property type="gene ID" value="ENSCANG00000030993.1"/>
</dbReference>
<dbReference type="GO" id="GO:0006357">
    <property type="term" value="P:regulation of transcription by RNA polymerase II"/>
    <property type="evidence" value="ECO:0007669"/>
    <property type="project" value="TreeGrafter"/>
</dbReference>
<accession>A0A2K5IEK8</accession>